<evidence type="ECO:0000313" key="2">
    <source>
        <dbReference type="EMBL" id="NYH77630.1"/>
    </source>
</evidence>
<dbReference type="AlphaFoldDB" id="A0A852YU87"/>
<dbReference type="SUPFAM" id="SSF52499">
    <property type="entry name" value="Isochorismatase-like hydrolases"/>
    <property type="match status" value="1"/>
</dbReference>
<accession>A0A852YU87</accession>
<proteinExistence type="predicted"/>
<evidence type="ECO:0000256" key="1">
    <source>
        <dbReference type="SAM" id="MobiDB-lite"/>
    </source>
</evidence>
<dbReference type="RefSeq" id="WP_179534130.1">
    <property type="nucleotide sequence ID" value="NZ_JACBYW010000001.1"/>
</dbReference>
<protein>
    <recommendedName>
        <fullName evidence="4">Isochorismatase family protein</fullName>
    </recommendedName>
</protein>
<name>A0A852YU87_9ACTN</name>
<dbReference type="EMBL" id="JACBYW010000001">
    <property type="protein sequence ID" value="NYH77630.1"/>
    <property type="molecule type" value="Genomic_DNA"/>
</dbReference>
<evidence type="ECO:0008006" key="4">
    <source>
        <dbReference type="Google" id="ProtNLM"/>
    </source>
</evidence>
<reference evidence="2 3" key="1">
    <citation type="submission" date="2020-07" db="EMBL/GenBank/DDBJ databases">
        <title>Genomic Encyclopedia of Type Strains, Phase III (KMG-III): the genomes of soil and plant-associated and newly described type strains.</title>
        <authorList>
            <person name="Whitman W."/>
        </authorList>
    </citation>
    <scope>NUCLEOTIDE SEQUENCE [LARGE SCALE GENOMIC DNA]</scope>
    <source>
        <strain evidence="2 3">CECT 8576</strain>
    </source>
</reference>
<sequence length="185" mass="19410">MGAATEHADVAERCRRAGIGEPVLRGTGPAVLFVDFTSGVVDPASRIGVDLDGEVAATARLLRVVRATGVPILFTTILSEGGETTAWLRKAPGSGGLRRGTTLVEPDSRLDGSADEPLPEKRAARAVASGRAWCTRRSTATRPWWSPTALGDRAAEPHRAGLDIQAEYGDVVELGDALTYLHGAA</sequence>
<organism evidence="2 3">
    <name type="scientific">Actinopolyspora biskrensis</name>
    <dbReference type="NCBI Taxonomy" id="1470178"/>
    <lineage>
        <taxon>Bacteria</taxon>
        <taxon>Bacillati</taxon>
        <taxon>Actinomycetota</taxon>
        <taxon>Actinomycetes</taxon>
        <taxon>Actinopolysporales</taxon>
        <taxon>Actinopolysporaceae</taxon>
        <taxon>Actinopolyspora</taxon>
    </lineage>
</organism>
<gene>
    <name evidence="2" type="ORF">FHR84_000944</name>
</gene>
<comment type="caution">
    <text evidence="2">The sequence shown here is derived from an EMBL/GenBank/DDBJ whole genome shotgun (WGS) entry which is preliminary data.</text>
</comment>
<evidence type="ECO:0000313" key="3">
    <source>
        <dbReference type="Proteomes" id="UP000548304"/>
    </source>
</evidence>
<dbReference type="Gene3D" id="3.40.50.850">
    <property type="entry name" value="Isochorismatase-like"/>
    <property type="match status" value="1"/>
</dbReference>
<keyword evidence="3" id="KW-1185">Reference proteome</keyword>
<feature type="region of interest" description="Disordered" evidence="1">
    <location>
        <begin position="97"/>
        <end position="118"/>
    </location>
</feature>
<dbReference type="InterPro" id="IPR036380">
    <property type="entry name" value="Isochorismatase-like_sf"/>
</dbReference>
<feature type="compositionally biased region" description="Basic and acidic residues" evidence="1">
    <location>
        <begin position="106"/>
        <end position="118"/>
    </location>
</feature>
<dbReference type="Proteomes" id="UP000548304">
    <property type="component" value="Unassembled WGS sequence"/>
</dbReference>